<evidence type="ECO:0000256" key="5">
    <source>
        <dbReference type="ARBA" id="ARBA00023186"/>
    </source>
</evidence>
<dbReference type="AlphaFoldDB" id="A0AAJ0F5B2"/>
<sequence length="980" mass="108381">MKPSTRIPLRLFTATASSPLASSARRSCALGARAISTTPLKPAEVAPVVGTGPPPEPPIADIAAEDRAAAARIRVERRRKQAEMLKHAKRIRTSAEAKSSKPGALKRRFWNDVSVQEVDGALQVHLDSRPLRHPNTKEIIRLPPSKQHLASALAIEWDFITSAEQATKQHLIPLTSLICRAIDIAADDAANDGKIRETVTTMLMRYLDTDAVLCWAPPAGATDTRNDAGESLRDVQKRTADAVVGAMTGRVWPGIEIKPVLDGHSIVPQRQAEGVREVVQGWVMGLDAWELTGLERAVLAGKSLLGAARLVVEWSEGPVGECRDRNAGKEVGKFGVEEAATALSLEVTWQTGSWGEVEDTHDVEKEDLRRQLGSVVLLVSGTNRRHLVPKDQGCFVEVVIGTKVGMDKSLQSPDTREDQSPRPGLIAKMSFGWSAGDIVAALQLLNKVRIALKDSGGSKIDYQDATTFLDQALTTLQMLRTLDGIQTTSPHPELLQGVSNHVEHLQKEIGQFLEAMRKDYGESLSPSSTSSKATALARKIQYALSASKKVQCLRAKIGPELSTLQIKLMNYILLICAKLPSDFQRQMEHTMKAQLQSYNPNQEIKNILQLFESRVNKLDGYHEQVMRIPPILEIIQTQSEVQDEHLRQLASWSKSLPNTKDTTIENRLDLELLSSILQHSQQVATGLGAISDTDQTQMPTIISDGQMISKDRSYGFKKINFVVIRSPLQSGIKLIDALGRKSTLPYECGRSWDDSNKTIQVWFRGCPGENLVANGFYCVADSRTPSGFFAQESWSCCVKDGMTIQMSVITNTCTDCGSEMVCDDLNEYALCSSCNKRQIAVTRDAFLRASSNIFSFGGNDASERQIQDRNVVKTTSLSPQHSIHKQLKHAVFYAPPSYGSYQITDDAGPFYFGEIDTGAGRNCKRLEMAEETLREFSQCYGCYLIELEKELVHVPYLRKNWGCPEPFLTNGFQHWSEFGY</sequence>
<dbReference type="SUPFAM" id="SSF160909">
    <property type="entry name" value="ATP12-like"/>
    <property type="match status" value="1"/>
</dbReference>
<dbReference type="InterPro" id="IPR023335">
    <property type="entry name" value="ATP12_ortho_dom_sf"/>
</dbReference>
<evidence type="ECO:0000313" key="7">
    <source>
        <dbReference type="EMBL" id="KAK1701268.1"/>
    </source>
</evidence>
<comment type="subcellular location">
    <subcellularLocation>
        <location evidence="1">Mitochondrion</location>
    </subcellularLocation>
</comment>
<dbReference type="GO" id="GO:0033615">
    <property type="term" value="P:mitochondrial proton-transporting ATP synthase complex assembly"/>
    <property type="evidence" value="ECO:0007669"/>
    <property type="project" value="TreeGrafter"/>
</dbReference>
<evidence type="ECO:0000256" key="4">
    <source>
        <dbReference type="ARBA" id="ARBA00023128"/>
    </source>
</evidence>
<evidence type="ECO:0000313" key="8">
    <source>
        <dbReference type="Proteomes" id="UP001224890"/>
    </source>
</evidence>
<organism evidence="7 8">
    <name type="scientific">Colletotrichum godetiae</name>
    <dbReference type="NCBI Taxonomy" id="1209918"/>
    <lineage>
        <taxon>Eukaryota</taxon>
        <taxon>Fungi</taxon>
        <taxon>Dikarya</taxon>
        <taxon>Ascomycota</taxon>
        <taxon>Pezizomycotina</taxon>
        <taxon>Sordariomycetes</taxon>
        <taxon>Hypocreomycetidae</taxon>
        <taxon>Glomerellales</taxon>
        <taxon>Glomerellaceae</taxon>
        <taxon>Colletotrichum</taxon>
        <taxon>Colletotrichum acutatum species complex</taxon>
    </lineage>
</organism>
<protein>
    <recommendedName>
        <fullName evidence="6">Ubiquitin-like domain-containing protein</fullName>
    </recommendedName>
</protein>
<dbReference type="Pfam" id="PF07542">
    <property type="entry name" value="ATP12"/>
    <property type="match status" value="1"/>
</dbReference>
<dbReference type="Gene3D" id="1.10.3580.10">
    <property type="entry name" value="ATP12 ATPase"/>
    <property type="match status" value="1"/>
</dbReference>
<accession>A0AAJ0F5B2</accession>
<dbReference type="EMBL" id="JAHMHR010000001">
    <property type="protein sequence ID" value="KAK1701268.1"/>
    <property type="molecule type" value="Genomic_DNA"/>
</dbReference>
<comment type="similarity">
    <text evidence="2">Belongs to the ATP12 family.</text>
</comment>
<dbReference type="Proteomes" id="UP001224890">
    <property type="component" value="Unassembled WGS sequence"/>
</dbReference>
<dbReference type="RefSeq" id="XP_060437023.1">
    <property type="nucleotide sequence ID" value="XM_060578134.1"/>
</dbReference>
<dbReference type="InterPro" id="IPR011419">
    <property type="entry name" value="ATP12_ATP_synth-F1-assembly"/>
</dbReference>
<keyword evidence="8" id="KW-1185">Reference proteome</keyword>
<keyword evidence="4" id="KW-0496">Mitochondrion</keyword>
<dbReference type="PANTHER" id="PTHR21013:SF10">
    <property type="entry name" value="ATP SYNTHASE MITOCHONDRIAL F1 COMPLEX ASSEMBLY FACTOR 2"/>
    <property type="match status" value="1"/>
</dbReference>
<reference evidence="7" key="1">
    <citation type="submission" date="2021-06" db="EMBL/GenBank/DDBJ databases">
        <title>Comparative genomics, transcriptomics and evolutionary studies reveal genomic signatures of adaptation to plant cell wall in hemibiotrophic fungi.</title>
        <authorList>
            <consortium name="DOE Joint Genome Institute"/>
            <person name="Baroncelli R."/>
            <person name="Diaz J.F."/>
            <person name="Benocci T."/>
            <person name="Peng M."/>
            <person name="Battaglia E."/>
            <person name="Haridas S."/>
            <person name="Andreopoulos W."/>
            <person name="Labutti K."/>
            <person name="Pangilinan J."/>
            <person name="Floch G.L."/>
            <person name="Makela M.R."/>
            <person name="Henrissat B."/>
            <person name="Grigoriev I.V."/>
            <person name="Crouch J.A."/>
            <person name="De Vries R.P."/>
            <person name="Sukno S.A."/>
            <person name="Thon M.R."/>
        </authorList>
    </citation>
    <scope>NUCLEOTIDE SEQUENCE</scope>
    <source>
        <strain evidence="7">CBS 193.32</strain>
    </source>
</reference>
<keyword evidence="3" id="KW-0809">Transit peptide</keyword>
<dbReference type="GO" id="GO:0005739">
    <property type="term" value="C:mitochondrion"/>
    <property type="evidence" value="ECO:0007669"/>
    <property type="project" value="UniProtKB-SubCell"/>
</dbReference>
<comment type="caution">
    <text evidence="7">The sequence shown here is derived from an EMBL/GenBank/DDBJ whole genome shotgun (WGS) entry which is preliminary data.</text>
</comment>
<feature type="domain" description="Ubiquitin-like" evidence="6">
    <location>
        <begin position="729"/>
        <end position="809"/>
    </location>
</feature>
<gene>
    <name evidence="7" type="ORF">BDP55DRAFT_709606</name>
</gene>
<name>A0AAJ0F5B2_9PEZI</name>
<evidence type="ECO:0000256" key="3">
    <source>
        <dbReference type="ARBA" id="ARBA00022946"/>
    </source>
</evidence>
<dbReference type="Pfam" id="PF22893">
    <property type="entry name" value="ULD_2"/>
    <property type="match status" value="1"/>
</dbReference>
<keyword evidence="5" id="KW-0143">Chaperone</keyword>
<evidence type="ECO:0000256" key="1">
    <source>
        <dbReference type="ARBA" id="ARBA00004173"/>
    </source>
</evidence>
<dbReference type="Gene3D" id="3.30.2180.10">
    <property type="entry name" value="ATP12-like"/>
    <property type="match status" value="1"/>
</dbReference>
<proteinExistence type="inferred from homology"/>
<evidence type="ECO:0000256" key="2">
    <source>
        <dbReference type="ARBA" id="ARBA00008231"/>
    </source>
</evidence>
<dbReference type="InterPro" id="IPR054464">
    <property type="entry name" value="ULD_fung"/>
</dbReference>
<dbReference type="InterPro" id="IPR042272">
    <property type="entry name" value="ATP12_ATP_synth-F1-assembly_N"/>
</dbReference>
<dbReference type="PANTHER" id="PTHR21013">
    <property type="entry name" value="ATP SYNTHASE MITOCHONDRIAL F1 COMPLEX ASSEMBLY FACTOR 2/ATP12 PROTEIN, MITOCHONDRIAL PRECURSOR"/>
    <property type="match status" value="1"/>
</dbReference>
<evidence type="ECO:0000259" key="6">
    <source>
        <dbReference type="Pfam" id="PF22893"/>
    </source>
</evidence>
<dbReference type="GeneID" id="85462660"/>